<feature type="transmembrane region" description="Helical" evidence="1">
    <location>
        <begin position="162"/>
        <end position="184"/>
    </location>
</feature>
<reference evidence="2 3" key="1">
    <citation type="submission" date="2024-02" db="EMBL/GenBank/DDBJ databases">
        <authorList>
            <person name="Chen Y."/>
            <person name="Shah S."/>
            <person name="Dougan E. K."/>
            <person name="Thang M."/>
            <person name="Chan C."/>
        </authorList>
    </citation>
    <scope>NUCLEOTIDE SEQUENCE [LARGE SCALE GENOMIC DNA]</scope>
</reference>
<sequence length="200" mass="21852">DIFRHLQTNLYWTCWTSVRSDGAKDLLDSDAGRGLRGLVGEERLESVKAGLTAVGSGAVAMVPISGVAGMKRTLFAALGLLDPDRLTPRWEFQLDMLALDIFLFGVVYRYAVRAGDDNPMLRTGVIGAFVLPRALFLVQMPAECQALPLNCGEPLGYFSWAMLAQVAWQGFAGAVVFAVAFYGLERAITCGLVQRFRTQN</sequence>
<feature type="non-terminal residue" evidence="2">
    <location>
        <position position="1"/>
    </location>
</feature>
<proteinExistence type="predicted"/>
<comment type="caution">
    <text evidence="2">The sequence shown here is derived from an EMBL/GenBank/DDBJ whole genome shotgun (WGS) entry which is preliminary data.</text>
</comment>
<keyword evidence="1" id="KW-0812">Transmembrane</keyword>
<name>A0ABP0HWY2_9DINO</name>
<dbReference type="Proteomes" id="UP001642484">
    <property type="component" value="Unassembled WGS sequence"/>
</dbReference>
<dbReference type="EMBL" id="CAXAMN010001403">
    <property type="protein sequence ID" value="CAK8994131.1"/>
    <property type="molecule type" value="Genomic_DNA"/>
</dbReference>
<feature type="transmembrane region" description="Helical" evidence="1">
    <location>
        <begin position="90"/>
        <end position="111"/>
    </location>
</feature>
<evidence type="ECO:0000313" key="2">
    <source>
        <dbReference type="EMBL" id="CAK8994131.1"/>
    </source>
</evidence>
<keyword evidence="1" id="KW-1133">Transmembrane helix</keyword>
<feature type="transmembrane region" description="Helical" evidence="1">
    <location>
        <begin position="49"/>
        <end position="70"/>
    </location>
</feature>
<keyword evidence="3" id="KW-1185">Reference proteome</keyword>
<keyword evidence="1" id="KW-0472">Membrane</keyword>
<accession>A0ABP0HWY2</accession>
<protein>
    <recommendedName>
        <fullName evidence="4">Derlin</fullName>
    </recommendedName>
</protein>
<gene>
    <name evidence="2" type="ORF">CCMP2556_LOCUS3522</name>
</gene>
<organism evidence="2 3">
    <name type="scientific">Durusdinium trenchii</name>
    <dbReference type="NCBI Taxonomy" id="1381693"/>
    <lineage>
        <taxon>Eukaryota</taxon>
        <taxon>Sar</taxon>
        <taxon>Alveolata</taxon>
        <taxon>Dinophyceae</taxon>
        <taxon>Suessiales</taxon>
        <taxon>Symbiodiniaceae</taxon>
        <taxon>Durusdinium</taxon>
    </lineage>
</organism>
<evidence type="ECO:0000313" key="3">
    <source>
        <dbReference type="Proteomes" id="UP001642484"/>
    </source>
</evidence>
<feature type="transmembrane region" description="Helical" evidence="1">
    <location>
        <begin position="123"/>
        <end position="142"/>
    </location>
</feature>
<evidence type="ECO:0008006" key="4">
    <source>
        <dbReference type="Google" id="ProtNLM"/>
    </source>
</evidence>
<evidence type="ECO:0000256" key="1">
    <source>
        <dbReference type="SAM" id="Phobius"/>
    </source>
</evidence>